<comment type="catalytic activity">
    <reaction evidence="11">
        <text>ATP + H2O = ADP + phosphate + H(+)</text>
        <dbReference type="Rhea" id="RHEA:13065"/>
        <dbReference type="ChEBI" id="CHEBI:15377"/>
        <dbReference type="ChEBI" id="CHEBI:15378"/>
        <dbReference type="ChEBI" id="CHEBI:30616"/>
        <dbReference type="ChEBI" id="CHEBI:43474"/>
        <dbReference type="ChEBI" id="CHEBI:456216"/>
        <dbReference type="EC" id="5.6.2.4"/>
    </reaction>
</comment>
<evidence type="ECO:0000313" key="16">
    <source>
        <dbReference type="Proteomes" id="UP001481413"/>
    </source>
</evidence>
<dbReference type="PANTHER" id="PTHR11070">
    <property type="entry name" value="UVRD / RECB / PCRA DNA HELICASE FAMILY MEMBER"/>
    <property type="match status" value="1"/>
</dbReference>
<proteinExistence type="inferred from homology"/>
<evidence type="ECO:0000259" key="13">
    <source>
        <dbReference type="PROSITE" id="PS51198"/>
    </source>
</evidence>
<dbReference type="SUPFAM" id="SSF52540">
    <property type="entry name" value="P-loop containing nucleoside triphosphate hydrolases"/>
    <property type="match status" value="1"/>
</dbReference>
<evidence type="ECO:0000256" key="7">
    <source>
        <dbReference type="ARBA" id="ARBA00023235"/>
    </source>
</evidence>
<protein>
    <recommendedName>
        <fullName evidence="9">DNA 3'-5' helicase</fullName>
        <ecNumber evidence="9">5.6.2.4</ecNumber>
    </recommendedName>
    <alternativeName>
        <fullName evidence="10">DNA 3'-5' helicase II</fullName>
    </alternativeName>
</protein>
<dbReference type="Gene3D" id="3.40.50.300">
    <property type="entry name" value="P-loop containing nucleotide triphosphate hydrolases"/>
    <property type="match status" value="2"/>
</dbReference>
<evidence type="ECO:0000256" key="9">
    <source>
        <dbReference type="ARBA" id="ARBA00034808"/>
    </source>
</evidence>
<name>A0ABQ0A0H0_9GAMM</name>
<evidence type="ECO:0000256" key="4">
    <source>
        <dbReference type="ARBA" id="ARBA00022806"/>
    </source>
</evidence>
<dbReference type="Pfam" id="PF00580">
    <property type="entry name" value="UvrD-helicase"/>
    <property type="match status" value="1"/>
</dbReference>
<evidence type="ECO:0000256" key="5">
    <source>
        <dbReference type="ARBA" id="ARBA00022840"/>
    </source>
</evidence>
<dbReference type="EC" id="5.6.2.4" evidence="9"/>
<keyword evidence="3 12" id="KW-0378">Hydrolase</keyword>
<accession>A0ABQ0A0H0</accession>
<comment type="similarity">
    <text evidence="1">Belongs to the helicase family. UvrD subfamily.</text>
</comment>
<dbReference type="InterPro" id="IPR014016">
    <property type="entry name" value="UvrD-like_ATP-bd"/>
</dbReference>
<keyword evidence="16" id="KW-1185">Reference proteome</keyword>
<evidence type="ECO:0000259" key="14">
    <source>
        <dbReference type="PROSITE" id="PS51217"/>
    </source>
</evidence>
<dbReference type="CDD" id="cd17932">
    <property type="entry name" value="DEXQc_UvrD"/>
    <property type="match status" value="1"/>
</dbReference>
<dbReference type="Pfam" id="PF13361">
    <property type="entry name" value="UvrD_C"/>
    <property type="match status" value="1"/>
</dbReference>
<evidence type="ECO:0000256" key="10">
    <source>
        <dbReference type="ARBA" id="ARBA00034923"/>
    </source>
</evidence>
<gene>
    <name evidence="15" type="ORF">NBRC116585_20200</name>
</gene>
<organism evidence="15 16">
    <name type="scientific">Thalassolituus maritimus</name>
    <dbReference type="NCBI Taxonomy" id="484498"/>
    <lineage>
        <taxon>Bacteria</taxon>
        <taxon>Pseudomonadati</taxon>
        <taxon>Pseudomonadota</taxon>
        <taxon>Gammaproteobacteria</taxon>
        <taxon>Oceanospirillales</taxon>
        <taxon>Oceanospirillaceae</taxon>
        <taxon>Thalassolituus</taxon>
    </lineage>
</organism>
<evidence type="ECO:0000256" key="1">
    <source>
        <dbReference type="ARBA" id="ARBA00009922"/>
    </source>
</evidence>
<dbReference type="InterPro" id="IPR000212">
    <property type="entry name" value="DNA_helicase_UvrD/REP"/>
</dbReference>
<evidence type="ECO:0000256" key="6">
    <source>
        <dbReference type="ARBA" id="ARBA00023125"/>
    </source>
</evidence>
<comment type="catalytic activity">
    <reaction evidence="8">
        <text>Couples ATP hydrolysis with the unwinding of duplex DNA by translocating in the 3'-5' direction.</text>
        <dbReference type="EC" id="5.6.2.4"/>
    </reaction>
</comment>
<sequence>MSIAQLTSEQQAVVAHRQGHARVIAVAGAGKTSTLTHFIRARLSEGVPARRMLVLMYNKAAQEDFQRRLEALCKAEPGLSGSLPQVRTFHSLGLRIYDSLVGMGALPQRQGKILGDGEAEGVVWRLLQDIADDDTRQDILSQRRKWVEPAMAFIDLVKAGLSPAADVLETLDYPPECRIYTELFYRFEDWRKSQQRISYADMIYDPVMCLRAHPELADRFGGHMQWTLVDEYQDINETQQALLTMLWGGRGHVVVIGDPDQTIYEFRGSKPEFIVSRFAQEFGEVTTYQLPHTFRYGHALSLCANHLIYHNREREAVTGLSHTSTPDTRVKLHRVRNEAAFAMKVIRDALEQDETNSIAVVNRIWAMSAAVELGLLKENIPYRFDHSRSVLEAWELRIFWLLLEMAAGQFSERSERNREDCWLHILTTPFPKVRRALLEQIARKMAGVTSRYGEALLAALPEDISKWQRQQIEVRAQVISMAELTDPKGWRLLKEYSELTELEDGIRDNAFSAQQSDDRIQTIRAFLSYARSTDMSAIELYHHWRALLQKVKEQKASSDQRVTLTSAHKSKGREWDLVIIPGLNGQYFPYHPEGEFTTPADVASERRLLYVSMTRARKALHLLAPETPDKPIRDCAERELASVFERELGVARAQDIVEAASQKADELILHSRDGALPHWLPDYLAHLNIPDIPLRFEGAEAESKGIKRPGGIIDRKYEDAGQLRRVLHETLGEGVLVSEDKDYLKVRFNKESRVRTLARDVAMDKIRLL</sequence>
<dbReference type="PANTHER" id="PTHR11070:SF2">
    <property type="entry name" value="ATP-DEPENDENT DNA HELICASE SRS2"/>
    <property type="match status" value="1"/>
</dbReference>
<comment type="caution">
    <text evidence="15">The sequence shown here is derived from an EMBL/GenBank/DDBJ whole genome shotgun (WGS) entry which is preliminary data.</text>
</comment>
<evidence type="ECO:0000256" key="2">
    <source>
        <dbReference type="ARBA" id="ARBA00022741"/>
    </source>
</evidence>
<feature type="domain" description="UvrD-like helicase ATP-binding" evidence="13">
    <location>
        <begin position="4"/>
        <end position="297"/>
    </location>
</feature>
<keyword evidence="2 12" id="KW-0547">Nucleotide-binding</keyword>
<dbReference type="RefSeq" id="WP_353295020.1">
    <property type="nucleotide sequence ID" value="NZ_BAABWH010000005.1"/>
</dbReference>
<keyword evidence="6" id="KW-0238">DNA-binding</keyword>
<dbReference type="PROSITE" id="PS51217">
    <property type="entry name" value="UVRD_HELICASE_CTER"/>
    <property type="match status" value="1"/>
</dbReference>
<dbReference type="InterPro" id="IPR014017">
    <property type="entry name" value="DNA_helicase_UvrD-like_C"/>
</dbReference>
<keyword evidence="7" id="KW-0413">Isomerase</keyword>
<evidence type="ECO:0000313" key="15">
    <source>
        <dbReference type="EMBL" id="GAA6145902.1"/>
    </source>
</evidence>
<evidence type="ECO:0000256" key="12">
    <source>
        <dbReference type="PROSITE-ProRule" id="PRU00560"/>
    </source>
</evidence>
<reference evidence="15 16" key="1">
    <citation type="submission" date="2024-04" db="EMBL/GenBank/DDBJ databases">
        <title>Draft genome sequence of Thalassolituus maritimus NBRC 116585.</title>
        <authorList>
            <person name="Miyakawa T."/>
            <person name="Kusuya Y."/>
            <person name="Miura T."/>
        </authorList>
    </citation>
    <scope>NUCLEOTIDE SEQUENCE [LARGE SCALE GENOMIC DNA]</scope>
    <source>
        <strain evidence="15 16">5NW40-0001</strain>
    </source>
</reference>
<dbReference type="InterPro" id="IPR027417">
    <property type="entry name" value="P-loop_NTPase"/>
</dbReference>
<evidence type="ECO:0000256" key="3">
    <source>
        <dbReference type="ARBA" id="ARBA00022801"/>
    </source>
</evidence>
<dbReference type="Proteomes" id="UP001481413">
    <property type="component" value="Unassembled WGS sequence"/>
</dbReference>
<feature type="binding site" evidence="12">
    <location>
        <begin position="25"/>
        <end position="32"/>
    </location>
    <ligand>
        <name>ATP</name>
        <dbReference type="ChEBI" id="CHEBI:30616"/>
    </ligand>
</feature>
<dbReference type="Gene3D" id="1.10.486.10">
    <property type="entry name" value="PCRA, domain 4"/>
    <property type="match status" value="1"/>
</dbReference>
<keyword evidence="5 12" id="KW-0067">ATP-binding</keyword>
<dbReference type="EMBL" id="BAABWH010000005">
    <property type="protein sequence ID" value="GAA6145902.1"/>
    <property type="molecule type" value="Genomic_DNA"/>
</dbReference>
<evidence type="ECO:0000256" key="11">
    <source>
        <dbReference type="ARBA" id="ARBA00048988"/>
    </source>
</evidence>
<dbReference type="PROSITE" id="PS51198">
    <property type="entry name" value="UVRD_HELICASE_ATP_BIND"/>
    <property type="match status" value="1"/>
</dbReference>
<keyword evidence="4 12" id="KW-0347">Helicase</keyword>
<dbReference type="Gene3D" id="1.10.10.160">
    <property type="match status" value="1"/>
</dbReference>
<feature type="domain" description="UvrD-like helicase C-terminal" evidence="14">
    <location>
        <begin position="298"/>
        <end position="572"/>
    </location>
</feature>
<evidence type="ECO:0000256" key="8">
    <source>
        <dbReference type="ARBA" id="ARBA00034617"/>
    </source>
</evidence>
<dbReference type="InterPro" id="IPR013986">
    <property type="entry name" value="DExx_box_DNA_helicase_dom_sf"/>
</dbReference>